<geneLocation type="plasmid" evidence="1">
    <name>pP742501</name>
</geneLocation>
<protein>
    <submittedName>
        <fullName evidence="1">Uncharacterized protein</fullName>
    </submittedName>
</protein>
<accession>B8HYV5</accession>
<dbReference type="EMBL" id="CP001345">
    <property type="protein sequence ID" value="ACL47603.1"/>
    <property type="molecule type" value="Genomic_DNA"/>
</dbReference>
<dbReference type="HOGENOM" id="CLU_3134747_0_0_3"/>
<dbReference type="KEGG" id="cyn:Cyan7425_5344"/>
<keyword evidence="1" id="KW-0614">Plasmid</keyword>
<dbReference type="AlphaFoldDB" id="B8HYV5"/>
<proteinExistence type="predicted"/>
<name>B8HYV5_CYAP4</name>
<reference evidence="1" key="1">
    <citation type="submission" date="2009-01" db="EMBL/GenBank/DDBJ databases">
        <title>Complete sequence of plasmid1 Cyanothece sp. PCC 7425.</title>
        <authorList>
            <consortium name="US DOE Joint Genome Institute"/>
            <person name="Lucas S."/>
            <person name="Copeland A."/>
            <person name="Lapidus A."/>
            <person name="Glavina del Rio T."/>
            <person name="Dalin E."/>
            <person name="Tice H."/>
            <person name="Bruce D."/>
            <person name="Goodwin L."/>
            <person name="Pitluck S."/>
            <person name="Sims D."/>
            <person name="Meineke L."/>
            <person name="Brettin T."/>
            <person name="Detter J.C."/>
            <person name="Han C."/>
            <person name="Larimer F."/>
            <person name="Land M."/>
            <person name="Hauser L."/>
            <person name="Kyrpides N."/>
            <person name="Ovchinnikova G."/>
            <person name="Liberton M."/>
            <person name="Stoeckel J."/>
            <person name="Banerjee A."/>
            <person name="Singh A."/>
            <person name="Page L."/>
            <person name="Sato H."/>
            <person name="Zhao L."/>
            <person name="Sherman L."/>
            <person name="Pakrasi H."/>
            <person name="Richardson P."/>
        </authorList>
    </citation>
    <scope>NUCLEOTIDE SEQUENCE</scope>
    <source>
        <strain evidence="1">PCC 7425</strain>
        <plasmid evidence="1">pP742501</plasmid>
    </source>
</reference>
<organism evidence="1">
    <name type="scientific">Cyanothece sp. (strain PCC 7425 / ATCC 29141)</name>
    <dbReference type="NCBI Taxonomy" id="395961"/>
    <lineage>
        <taxon>Bacteria</taxon>
        <taxon>Bacillati</taxon>
        <taxon>Cyanobacteriota</taxon>
        <taxon>Cyanophyceae</taxon>
        <taxon>Gomontiellales</taxon>
        <taxon>Cyanothecaceae</taxon>
        <taxon>Cyanothece</taxon>
    </lineage>
</organism>
<evidence type="ECO:0000313" key="1">
    <source>
        <dbReference type="EMBL" id="ACL47603.1"/>
    </source>
</evidence>
<sequence>METMWTRIVPSVLVACPYLLGKSIEWKHPLLATHQLALEESSLLVREIN</sequence>
<gene>
    <name evidence="1" type="ordered locus">Cyan7425_5344</name>
</gene>